<evidence type="ECO:0000256" key="1">
    <source>
        <dbReference type="SAM" id="MobiDB-lite"/>
    </source>
</evidence>
<keyword evidence="3" id="KW-1185">Reference proteome</keyword>
<comment type="caution">
    <text evidence="2">The sequence shown here is derived from an EMBL/GenBank/DDBJ whole genome shotgun (WGS) entry which is preliminary data.</text>
</comment>
<dbReference type="AlphaFoldDB" id="A0AAN9FUY5"/>
<organism evidence="2 3">
    <name type="scientific">Crotalaria pallida</name>
    <name type="common">Smooth rattlebox</name>
    <name type="synonym">Crotalaria striata</name>
    <dbReference type="NCBI Taxonomy" id="3830"/>
    <lineage>
        <taxon>Eukaryota</taxon>
        <taxon>Viridiplantae</taxon>
        <taxon>Streptophyta</taxon>
        <taxon>Embryophyta</taxon>
        <taxon>Tracheophyta</taxon>
        <taxon>Spermatophyta</taxon>
        <taxon>Magnoliopsida</taxon>
        <taxon>eudicotyledons</taxon>
        <taxon>Gunneridae</taxon>
        <taxon>Pentapetalae</taxon>
        <taxon>rosids</taxon>
        <taxon>fabids</taxon>
        <taxon>Fabales</taxon>
        <taxon>Fabaceae</taxon>
        <taxon>Papilionoideae</taxon>
        <taxon>50 kb inversion clade</taxon>
        <taxon>genistoids sensu lato</taxon>
        <taxon>core genistoids</taxon>
        <taxon>Crotalarieae</taxon>
        <taxon>Crotalaria</taxon>
    </lineage>
</organism>
<feature type="compositionally biased region" description="Basic and acidic residues" evidence="1">
    <location>
        <begin position="116"/>
        <end position="129"/>
    </location>
</feature>
<feature type="region of interest" description="Disordered" evidence="1">
    <location>
        <begin position="109"/>
        <end position="141"/>
    </location>
</feature>
<proteinExistence type="predicted"/>
<name>A0AAN9FUY5_CROPI</name>
<evidence type="ECO:0000313" key="2">
    <source>
        <dbReference type="EMBL" id="KAK7281821.1"/>
    </source>
</evidence>
<dbReference type="EMBL" id="JAYWIO010000002">
    <property type="protein sequence ID" value="KAK7281821.1"/>
    <property type="molecule type" value="Genomic_DNA"/>
</dbReference>
<accession>A0AAN9FUY5</accession>
<feature type="region of interest" description="Disordered" evidence="1">
    <location>
        <begin position="1"/>
        <end position="36"/>
    </location>
</feature>
<protein>
    <submittedName>
        <fullName evidence="2">Uncharacterized protein</fullName>
    </submittedName>
</protein>
<sequence length="237" mass="26527">MARKKGRPPKTPSYSAKKTPLHHKETDGDDSLSDLAGLDAEDLDDINNLSPKKAALLLRNLDAIRAKLTGKAILIDDTPQNTVNVNESQINKSKSDGSSHSGDTIVAESEQAEEVSNTKDDNPETDKVVNGDLPWTPVKTRNKGTHLNARQLGNFKFLNMCTQSAVFLDVVQNVWQNNCGGYAMYRVTTKLKMLKQDMKEINKKEFSDIDLRERQLRAELDDVQTRLRNSPHDVNIQ</sequence>
<gene>
    <name evidence="2" type="ORF">RIF29_10121</name>
</gene>
<reference evidence="2 3" key="1">
    <citation type="submission" date="2024-01" db="EMBL/GenBank/DDBJ databases">
        <title>The genomes of 5 underutilized Papilionoideae crops provide insights into root nodulation and disease resistanc.</title>
        <authorList>
            <person name="Yuan L."/>
        </authorList>
    </citation>
    <scope>NUCLEOTIDE SEQUENCE [LARGE SCALE GENOMIC DNA]</scope>
    <source>
        <strain evidence="2">ZHUSHIDOU_FW_LH</strain>
        <tissue evidence="2">Leaf</tissue>
    </source>
</reference>
<dbReference type="Proteomes" id="UP001372338">
    <property type="component" value="Unassembled WGS sequence"/>
</dbReference>
<evidence type="ECO:0000313" key="3">
    <source>
        <dbReference type="Proteomes" id="UP001372338"/>
    </source>
</evidence>